<dbReference type="Proteomes" id="UP000680839">
    <property type="component" value="Chromosome"/>
</dbReference>
<dbReference type="EMBL" id="CP076134">
    <property type="protein sequence ID" value="QWG13380.1"/>
    <property type="molecule type" value="Genomic_DNA"/>
</dbReference>
<evidence type="ECO:0000313" key="2">
    <source>
        <dbReference type="Proteomes" id="UP000680839"/>
    </source>
</evidence>
<dbReference type="Gene3D" id="1.25.40.10">
    <property type="entry name" value="Tetratricopeptide repeat domain"/>
    <property type="match status" value="1"/>
</dbReference>
<protein>
    <submittedName>
        <fullName evidence="1">Uncharacterized protein</fullName>
    </submittedName>
</protein>
<name>A0A975RMF8_9BRAD</name>
<proteinExistence type="predicted"/>
<evidence type="ECO:0000313" key="1">
    <source>
        <dbReference type="EMBL" id="QWG13380.1"/>
    </source>
</evidence>
<dbReference type="AlphaFoldDB" id="A0A975RMF8"/>
<dbReference type="InterPro" id="IPR011990">
    <property type="entry name" value="TPR-like_helical_dom_sf"/>
</dbReference>
<dbReference type="RefSeq" id="WP_215622104.1">
    <property type="nucleotide sequence ID" value="NZ_CP076134.1"/>
</dbReference>
<sequence length="696" mass="78304">MGRTVSDISLDHLLVDDQKLISNISEGSAEEAFLLAKTREFLAYWSARSWLNTEAIEIVGAKLSLSAAPAVWEKLRNTVANEFPQLSMYFLKFSNSREMSASPEASSRFESKTQLPSIKDLNSLAAQIEEGRVSEIASGILSANDAYSRSLSSERSIILYLSFLAKILGRLSAKSVAEKTTRAKLIHHLSREFLKWEPWNEKPWTFLMHGYLFEGAYREAESVIWEALRRFNSPNAWVNLINYLSKLSDRADDYYYYSGRAESIVPGNSYITANRIRAILRKGDMEELPIACDLAGKMFVIDPNFHEANIRLFLNSTLLLFQQGRKIDRFIKSYAPSVLRAPNAISSLVWMAQNFRCAAQFGTMLLSVGLTEEPTRVDYLDHTGLLKVILGGAALDEAIEQATWMIEKGFESATTRNWLAMALIKRNGGRDRDVAKEHLIANINKFPMDQVELSRALLAKLNQGRFDEILAKVSPKNREVDVSRIRGVGEDHFGTVVQQFSESVESQYPLPKDIWRLGTLKRISILLFDEGPTGRHTKAISELETMRREVGTSSNGNGTRDYIDLLIARADKDGAHEKQLPAFAAKFEYALNRGDRELLQQISRDCPRLSALSLIARAMFGDVDAAAEVGRYLRRSAGLAVHEKPFHDELLRRTFGGDHLSIDDGKIVELFQANRRIIEPIVRMANEALVYLPAAA</sequence>
<gene>
    <name evidence="1" type="ORF">KMZ29_01095</name>
</gene>
<accession>A0A975RMF8</accession>
<organism evidence="1 2">
    <name type="scientific">Bradyrhizobium sediminis</name>
    <dbReference type="NCBI Taxonomy" id="2840469"/>
    <lineage>
        <taxon>Bacteria</taxon>
        <taxon>Pseudomonadati</taxon>
        <taxon>Pseudomonadota</taxon>
        <taxon>Alphaproteobacteria</taxon>
        <taxon>Hyphomicrobiales</taxon>
        <taxon>Nitrobacteraceae</taxon>
        <taxon>Bradyrhizobium</taxon>
    </lineage>
</organism>
<reference evidence="1" key="1">
    <citation type="submission" date="2021-06" db="EMBL/GenBank/DDBJ databases">
        <title>Bradyrhizobium sp. S2-20-1 Genome sequencing.</title>
        <authorList>
            <person name="Jin L."/>
        </authorList>
    </citation>
    <scope>NUCLEOTIDE SEQUENCE</scope>
    <source>
        <strain evidence="1">S2-20-1</strain>
    </source>
</reference>